<reference evidence="2 3" key="1">
    <citation type="journal article" date="2016" name="Nat. Commun.">
        <title>Thousands of microbial genomes shed light on interconnected biogeochemical processes in an aquifer system.</title>
        <authorList>
            <person name="Anantharaman K."/>
            <person name="Brown C.T."/>
            <person name="Hug L.A."/>
            <person name="Sharon I."/>
            <person name="Castelle C.J."/>
            <person name="Probst A.J."/>
            <person name="Thomas B.C."/>
            <person name="Singh A."/>
            <person name="Wilkins M.J."/>
            <person name="Karaoz U."/>
            <person name="Brodie E.L."/>
            <person name="Williams K.H."/>
            <person name="Hubbard S.S."/>
            <person name="Banfield J.F."/>
        </authorList>
    </citation>
    <scope>NUCLEOTIDE SEQUENCE [LARGE SCALE GENOMIC DNA]</scope>
</reference>
<protein>
    <submittedName>
        <fullName evidence="2">Uncharacterized protein</fullName>
    </submittedName>
</protein>
<comment type="caution">
    <text evidence="2">The sequence shown here is derived from an EMBL/GenBank/DDBJ whole genome shotgun (WGS) entry which is preliminary data.</text>
</comment>
<sequence>MMGVEIKNDGTMRPYTGHGMIEKHPAGLTIAGVMGHELGHVNQARSLALAAGESVISEDIQISVRFEGSRLIADSGKATTVTARVSNPSSSYKNIMAAFELDKTQKANSTKPITSAAQMKEANPLRPSGADKNEETPDAKVNELSSLLSMQKQKLESKLQQLTDLGTLSRTATAPQQVNTPAATDAEGETVSAGGQTAQAFDPVAAADETVRRQASNRLMRIKQQISKIENIMASLSIVKSVKMLDGILQAVAGAGALAGGADIAAAASSQGAPMSPASLNRAAARPADRKSAAENMISMIEESLRGMMVNLSA</sequence>
<dbReference type="EMBL" id="MGFH01000182">
    <property type="protein sequence ID" value="OGM03239.1"/>
    <property type="molecule type" value="Genomic_DNA"/>
</dbReference>
<feature type="compositionally biased region" description="Polar residues" evidence="1">
    <location>
        <begin position="106"/>
        <end position="117"/>
    </location>
</feature>
<organism evidence="2 3">
    <name type="scientific">Candidatus Wallbacteria bacterium GWC2_49_35</name>
    <dbReference type="NCBI Taxonomy" id="1817813"/>
    <lineage>
        <taxon>Bacteria</taxon>
        <taxon>Candidatus Walliibacteriota</taxon>
    </lineage>
</organism>
<name>A0A1F7WLH6_9BACT</name>
<accession>A0A1F7WLH6</accession>
<evidence type="ECO:0000313" key="2">
    <source>
        <dbReference type="EMBL" id="OGM03239.1"/>
    </source>
</evidence>
<dbReference type="AlphaFoldDB" id="A0A1F7WLH6"/>
<gene>
    <name evidence="2" type="ORF">A2008_06175</name>
</gene>
<evidence type="ECO:0000313" key="3">
    <source>
        <dbReference type="Proteomes" id="UP000178735"/>
    </source>
</evidence>
<dbReference type="Proteomes" id="UP000178735">
    <property type="component" value="Unassembled WGS sequence"/>
</dbReference>
<feature type="region of interest" description="Disordered" evidence="1">
    <location>
        <begin position="170"/>
        <end position="203"/>
    </location>
</feature>
<feature type="region of interest" description="Disordered" evidence="1">
    <location>
        <begin position="105"/>
        <end position="139"/>
    </location>
</feature>
<feature type="compositionally biased region" description="Basic and acidic residues" evidence="1">
    <location>
        <begin position="129"/>
        <end position="139"/>
    </location>
</feature>
<proteinExistence type="predicted"/>
<feature type="compositionally biased region" description="Polar residues" evidence="1">
    <location>
        <begin position="170"/>
        <end position="182"/>
    </location>
</feature>
<evidence type="ECO:0000256" key="1">
    <source>
        <dbReference type="SAM" id="MobiDB-lite"/>
    </source>
</evidence>